<feature type="region of interest" description="Disordered" evidence="1">
    <location>
        <begin position="73"/>
        <end position="104"/>
    </location>
</feature>
<name>A0A8W8NIA4_MAGGI</name>
<organism evidence="2 3">
    <name type="scientific">Magallana gigas</name>
    <name type="common">Pacific oyster</name>
    <name type="synonym">Crassostrea gigas</name>
    <dbReference type="NCBI Taxonomy" id="29159"/>
    <lineage>
        <taxon>Eukaryota</taxon>
        <taxon>Metazoa</taxon>
        <taxon>Spiralia</taxon>
        <taxon>Lophotrochozoa</taxon>
        <taxon>Mollusca</taxon>
        <taxon>Bivalvia</taxon>
        <taxon>Autobranchia</taxon>
        <taxon>Pteriomorphia</taxon>
        <taxon>Ostreida</taxon>
        <taxon>Ostreoidea</taxon>
        <taxon>Ostreidae</taxon>
        <taxon>Magallana</taxon>
    </lineage>
</organism>
<evidence type="ECO:0000313" key="3">
    <source>
        <dbReference type="Proteomes" id="UP000005408"/>
    </source>
</evidence>
<evidence type="ECO:0000313" key="2">
    <source>
        <dbReference type="EnsemblMetazoa" id="G5429.1:cds"/>
    </source>
</evidence>
<feature type="compositionally biased region" description="Pro residues" evidence="1">
    <location>
        <begin position="95"/>
        <end position="104"/>
    </location>
</feature>
<dbReference type="Proteomes" id="UP000005408">
    <property type="component" value="Unassembled WGS sequence"/>
</dbReference>
<sequence length="104" mass="11433">MEKTKKAVVFFILLFYHQLNPVEPTRLCLQLQATVAIFATIVFTSDYVGGKDVSLEKVILFIAAYLLAQCPKEGNTHTDEVPVTATTTTTTSPTTQPPPPPPNR</sequence>
<feature type="compositionally biased region" description="Low complexity" evidence="1">
    <location>
        <begin position="82"/>
        <end position="94"/>
    </location>
</feature>
<evidence type="ECO:0000256" key="1">
    <source>
        <dbReference type="SAM" id="MobiDB-lite"/>
    </source>
</evidence>
<proteinExistence type="predicted"/>
<dbReference type="EnsemblMetazoa" id="G5429.1">
    <property type="protein sequence ID" value="G5429.1:cds"/>
    <property type="gene ID" value="G5429"/>
</dbReference>
<protein>
    <submittedName>
        <fullName evidence="2">Uncharacterized protein</fullName>
    </submittedName>
</protein>
<keyword evidence="3" id="KW-1185">Reference proteome</keyword>
<dbReference type="AlphaFoldDB" id="A0A8W8NIA4"/>
<reference evidence="2" key="1">
    <citation type="submission" date="2022-08" db="UniProtKB">
        <authorList>
            <consortium name="EnsemblMetazoa"/>
        </authorList>
    </citation>
    <scope>IDENTIFICATION</scope>
    <source>
        <strain evidence="2">05x7-T-G4-1.051#20</strain>
    </source>
</reference>
<accession>A0A8W8NIA4</accession>